<dbReference type="Gene3D" id="3.40.190.10">
    <property type="entry name" value="Periplasmic binding protein-like II"/>
    <property type="match status" value="2"/>
</dbReference>
<feature type="chain" id="PRO_5012038107" evidence="11">
    <location>
        <begin position="29"/>
        <end position="366"/>
    </location>
</feature>
<protein>
    <submittedName>
        <fullName evidence="14">Ligand-gated ion channel family protein</fullName>
    </submittedName>
</protein>
<dbReference type="SMART" id="SM00062">
    <property type="entry name" value="PBPb"/>
    <property type="match status" value="1"/>
</dbReference>
<keyword evidence="4 10" id="KW-1133">Transmembrane helix</keyword>
<evidence type="ECO:0000256" key="8">
    <source>
        <dbReference type="ARBA" id="ARBA00023180"/>
    </source>
</evidence>
<keyword evidence="6 10" id="KW-0472">Membrane</keyword>
<keyword evidence="5" id="KW-0406">Ion transport</keyword>
<proteinExistence type="predicted"/>
<keyword evidence="2" id="KW-0813">Transport</keyword>
<evidence type="ECO:0000256" key="9">
    <source>
        <dbReference type="ARBA" id="ARBA00023303"/>
    </source>
</evidence>
<keyword evidence="7" id="KW-0675">Receptor</keyword>
<evidence type="ECO:0000256" key="6">
    <source>
        <dbReference type="ARBA" id="ARBA00023136"/>
    </source>
</evidence>
<evidence type="ECO:0000256" key="10">
    <source>
        <dbReference type="SAM" id="Phobius"/>
    </source>
</evidence>
<accession>A0A248UP10</accession>
<feature type="domain" description="Solute-binding protein family 3/N-terminal" evidence="12">
    <location>
        <begin position="37"/>
        <end position="365"/>
    </location>
</feature>
<name>A0A248UP10_9HYPH</name>
<evidence type="ECO:0000256" key="7">
    <source>
        <dbReference type="ARBA" id="ARBA00023170"/>
    </source>
</evidence>
<keyword evidence="11" id="KW-0732">Signal</keyword>
<feature type="signal peptide" evidence="11">
    <location>
        <begin position="1"/>
        <end position="28"/>
    </location>
</feature>
<dbReference type="OrthoDB" id="9799090at2"/>
<dbReference type="AlphaFoldDB" id="A0A248UP10"/>
<keyword evidence="3 10" id="KW-0812">Transmembrane</keyword>
<dbReference type="SMART" id="SM00079">
    <property type="entry name" value="PBPe"/>
    <property type="match status" value="1"/>
</dbReference>
<dbReference type="GO" id="GO:0015276">
    <property type="term" value="F:ligand-gated monoatomic ion channel activity"/>
    <property type="evidence" value="ECO:0007669"/>
    <property type="project" value="InterPro"/>
</dbReference>
<evidence type="ECO:0000313" key="14">
    <source>
        <dbReference type="EMBL" id="ASV88465.1"/>
    </source>
</evidence>
<evidence type="ECO:0000256" key="3">
    <source>
        <dbReference type="ARBA" id="ARBA00022692"/>
    </source>
</evidence>
<dbReference type="InterPro" id="IPR001320">
    <property type="entry name" value="Iontro_rcpt_C"/>
</dbReference>
<evidence type="ECO:0000256" key="2">
    <source>
        <dbReference type="ARBA" id="ARBA00022448"/>
    </source>
</evidence>
<comment type="subcellular location">
    <subcellularLocation>
        <location evidence="1">Membrane</location>
        <topology evidence="1">Multi-pass membrane protein</topology>
    </subcellularLocation>
</comment>
<evidence type="ECO:0000313" key="15">
    <source>
        <dbReference type="Proteomes" id="UP000215256"/>
    </source>
</evidence>
<feature type="transmembrane region" description="Helical" evidence="10">
    <location>
        <begin position="150"/>
        <end position="169"/>
    </location>
</feature>
<dbReference type="Pfam" id="PF00497">
    <property type="entry name" value="SBP_bac_3"/>
    <property type="match status" value="1"/>
</dbReference>
<evidence type="ECO:0000259" key="12">
    <source>
        <dbReference type="SMART" id="SM00062"/>
    </source>
</evidence>
<evidence type="ECO:0000259" key="13">
    <source>
        <dbReference type="SMART" id="SM00079"/>
    </source>
</evidence>
<keyword evidence="14" id="KW-0614">Plasmid</keyword>
<geneLocation type="plasmid" evidence="14 15">
    <name>unnamed1</name>
</geneLocation>
<evidence type="ECO:0000256" key="11">
    <source>
        <dbReference type="SAM" id="SignalP"/>
    </source>
</evidence>
<dbReference type="SUPFAM" id="SSF81324">
    <property type="entry name" value="Voltage-gated potassium channels"/>
    <property type="match status" value="1"/>
</dbReference>
<evidence type="ECO:0000256" key="1">
    <source>
        <dbReference type="ARBA" id="ARBA00004141"/>
    </source>
</evidence>
<keyword evidence="9" id="KW-0407">Ion channel</keyword>
<dbReference type="InterPro" id="IPR001638">
    <property type="entry name" value="Solute-binding_3/MltF_N"/>
</dbReference>
<sequence length="366" mass="40171">MRFSKTNSLLSAFVILTFFLSAIGSSVAQQQATPPRPLIAGVYISTPFVTKDGDRYSGMAIELWEKSAKALGRTYEYRDYPSFEALITAVENGEVEAAISNLTITKERAARLLFSQPWYDAGLRIMVANENSSGFWQVISGLENAGHLRAMLWLMAFIVLATIFLAFFYRRFDKSFPRKWHVGLAESFYEVMSVTTSGKITRPNVLGWLGRISGGLWMVCGVAVIAYVTSSVTSVMTALSLTHQINSIADLPGRTVGVLGGSVAEIYGRGLRLDVRSFAATQDAIDALDNGEVDAIVGDAPVLEYFVHSNPGSAFSVVGAIFHPDKYGFGFQHNNHLGHEVTLQILAQQETGELGVLRRKYFGNQQ</sequence>
<feature type="domain" description="Ionotropic glutamate receptor C-terminal" evidence="13">
    <location>
        <begin position="37"/>
        <end position="364"/>
    </location>
</feature>
<feature type="transmembrane region" description="Helical" evidence="10">
    <location>
        <begin position="208"/>
        <end position="228"/>
    </location>
</feature>
<reference evidence="14 15" key="1">
    <citation type="submission" date="2017-07" db="EMBL/GenBank/DDBJ databases">
        <title>Phylogenetic study on the rhizospheric bacterium Ochrobactrum sp. A44.</title>
        <authorList>
            <person name="Krzyzanowska D.M."/>
            <person name="Ossowicki A."/>
            <person name="Rajewska M."/>
            <person name="Maciag T."/>
            <person name="Kaczynski Z."/>
            <person name="Czerwicka M."/>
            <person name="Jafra S."/>
        </authorList>
    </citation>
    <scope>NUCLEOTIDE SEQUENCE [LARGE SCALE GENOMIC DNA]</scope>
    <source>
        <strain evidence="14 15">A44</strain>
        <plasmid evidence="14 15">unnamed1</plasmid>
    </source>
</reference>
<dbReference type="Proteomes" id="UP000215256">
    <property type="component" value="Plasmid unnamed1"/>
</dbReference>
<dbReference type="KEGG" id="och:CES85_3049"/>
<dbReference type="Gene3D" id="1.10.287.70">
    <property type="match status" value="1"/>
</dbReference>
<gene>
    <name evidence="14" type="ORF">CES85_3049</name>
</gene>
<dbReference type="PANTHER" id="PTHR18966">
    <property type="entry name" value="IONOTROPIC GLUTAMATE RECEPTOR"/>
    <property type="match status" value="1"/>
</dbReference>
<dbReference type="SUPFAM" id="SSF53850">
    <property type="entry name" value="Periplasmic binding protein-like II"/>
    <property type="match status" value="1"/>
</dbReference>
<dbReference type="EMBL" id="CP022605">
    <property type="protein sequence ID" value="ASV88465.1"/>
    <property type="molecule type" value="Genomic_DNA"/>
</dbReference>
<evidence type="ECO:0000256" key="4">
    <source>
        <dbReference type="ARBA" id="ARBA00022989"/>
    </source>
</evidence>
<keyword evidence="8" id="KW-0325">Glycoprotein</keyword>
<dbReference type="InterPro" id="IPR015683">
    <property type="entry name" value="Ionotropic_Glu_rcpt"/>
</dbReference>
<evidence type="ECO:0000256" key="5">
    <source>
        <dbReference type="ARBA" id="ARBA00023065"/>
    </source>
</evidence>
<dbReference type="GO" id="GO:0016020">
    <property type="term" value="C:membrane"/>
    <property type="evidence" value="ECO:0007669"/>
    <property type="project" value="UniProtKB-SubCell"/>
</dbReference>
<organism evidence="14 15">
    <name type="scientific">Ochrobactrum quorumnocens</name>
    <dbReference type="NCBI Taxonomy" id="271865"/>
    <lineage>
        <taxon>Bacteria</taxon>
        <taxon>Pseudomonadati</taxon>
        <taxon>Pseudomonadota</taxon>
        <taxon>Alphaproteobacteria</taxon>
        <taxon>Hyphomicrobiales</taxon>
        <taxon>Brucellaceae</taxon>
        <taxon>Brucella/Ochrobactrum group</taxon>
        <taxon>Ochrobactrum</taxon>
    </lineage>
</organism>